<dbReference type="SUPFAM" id="SSF52540">
    <property type="entry name" value="P-loop containing nucleoside triphosphate hydrolases"/>
    <property type="match status" value="1"/>
</dbReference>
<dbReference type="Pfam" id="PF23286">
    <property type="entry name" value="LRR_13"/>
    <property type="match status" value="1"/>
</dbReference>
<dbReference type="InterPro" id="IPR032675">
    <property type="entry name" value="LRR_dom_sf"/>
</dbReference>
<dbReference type="InterPro" id="IPR003593">
    <property type="entry name" value="AAA+_ATPase"/>
</dbReference>
<dbReference type="InterPro" id="IPR027417">
    <property type="entry name" value="P-loop_NTPase"/>
</dbReference>
<evidence type="ECO:0000256" key="3">
    <source>
        <dbReference type="ARBA" id="ARBA00022821"/>
    </source>
</evidence>
<dbReference type="InterPro" id="IPR042197">
    <property type="entry name" value="Apaf_helical"/>
</dbReference>
<dbReference type="Pfam" id="PF00931">
    <property type="entry name" value="NB-ARC"/>
    <property type="match status" value="1"/>
</dbReference>
<comment type="caution">
    <text evidence="6">The sequence shown here is derived from an EMBL/GenBank/DDBJ whole genome shotgun (WGS) entry which is preliminary data.</text>
</comment>
<evidence type="ECO:0000256" key="2">
    <source>
        <dbReference type="ARBA" id="ARBA00022737"/>
    </source>
</evidence>
<dbReference type="InterPro" id="IPR000157">
    <property type="entry name" value="TIR_dom"/>
</dbReference>
<protein>
    <recommendedName>
        <fullName evidence="5">TIR domain-containing protein</fullName>
    </recommendedName>
</protein>
<reference evidence="6" key="1">
    <citation type="submission" date="2023-10" db="EMBL/GenBank/DDBJ databases">
        <title>Chromosome-level genome of the transformable northern wattle, Acacia crassicarpa.</title>
        <authorList>
            <person name="Massaro I."/>
            <person name="Sinha N.R."/>
            <person name="Poethig S."/>
            <person name="Leichty A.R."/>
        </authorList>
    </citation>
    <scope>NUCLEOTIDE SEQUENCE</scope>
    <source>
        <strain evidence="6">Acra3RX</strain>
        <tissue evidence="6">Leaf</tissue>
    </source>
</reference>
<dbReference type="AlphaFoldDB" id="A0AAE1IV64"/>
<dbReference type="Gene3D" id="3.40.50.10140">
    <property type="entry name" value="Toll/interleukin-1 receptor homology (TIR) domain"/>
    <property type="match status" value="1"/>
</dbReference>
<keyword evidence="2" id="KW-0677">Repeat</keyword>
<evidence type="ECO:0000313" key="7">
    <source>
        <dbReference type="Proteomes" id="UP001293593"/>
    </source>
</evidence>
<dbReference type="Pfam" id="PF23282">
    <property type="entry name" value="WHD_ROQ1"/>
    <property type="match status" value="1"/>
</dbReference>
<evidence type="ECO:0000313" key="6">
    <source>
        <dbReference type="EMBL" id="KAK4258291.1"/>
    </source>
</evidence>
<dbReference type="Gene3D" id="3.40.50.300">
    <property type="entry name" value="P-loop containing nucleotide triphosphate hydrolases"/>
    <property type="match status" value="1"/>
</dbReference>
<dbReference type="InterPro" id="IPR002182">
    <property type="entry name" value="NB-ARC"/>
</dbReference>
<feature type="domain" description="TIR" evidence="5">
    <location>
        <begin position="21"/>
        <end position="189"/>
    </location>
</feature>
<keyword evidence="7" id="KW-1185">Reference proteome</keyword>
<organism evidence="6 7">
    <name type="scientific">Acacia crassicarpa</name>
    <name type="common">northern wattle</name>
    <dbReference type="NCBI Taxonomy" id="499986"/>
    <lineage>
        <taxon>Eukaryota</taxon>
        <taxon>Viridiplantae</taxon>
        <taxon>Streptophyta</taxon>
        <taxon>Embryophyta</taxon>
        <taxon>Tracheophyta</taxon>
        <taxon>Spermatophyta</taxon>
        <taxon>Magnoliopsida</taxon>
        <taxon>eudicotyledons</taxon>
        <taxon>Gunneridae</taxon>
        <taxon>Pentapetalae</taxon>
        <taxon>rosids</taxon>
        <taxon>fabids</taxon>
        <taxon>Fabales</taxon>
        <taxon>Fabaceae</taxon>
        <taxon>Caesalpinioideae</taxon>
        <taxon>mimosoid clade</taxon>
        <taxon>Acacieae</taxon>
        <taxon>Acacia</taxon>
    </lineage>
</organism>
<dbReference type="SMART" id="SM00255">
    <property type="entry name" value="TIR"/>
    <property type="match status" value="1"/>
</dbReference>
<dbReference type="SUPFAM" id="SSF52200">
    <property type="entry name" value="Toll/Interleukin receptor TIR domain"/>
    <property type="match status" value="1"/>
</dbReference>
<gene>
    <name evidence="6" type="ORF">QN277_007752</name>
</gene>
<dbReference type="Pfam" id="PF01582">
    <property type="entry name" value="TIR"/>
    <property type="match status" value="1"/>
</dbReference>
<dbReference type="InterPro" id="IPR058192">
    <property type="entry name" value="WHD_ROQ1-like"/>
</dbReference>
<dbReference type="Gene3D" id="1.10.8.430">
    <property type="entry name" value="Helical domain of apoptotic protease-activating factors"/>
    <property type="match status" value="1"/>
</dbReference>
<dbReference type="FunFam" id="3.40.50.10140:FF:000007">
    <property type="entry name" value="Disease resistance protein (TIR-NBS-LRR class)"/>
    <property type="match status" value="1"/>
</dbReference>
<dbReference type="GO" id="GO:0006952">
    <property type="term" value="P:defense response"/>
    <property type="evidence" value="ECO:0007669"/>
    <property type="project" value="UniProtKB-KW"/>
</dbReference>
<dbReference type="PROSITE" id="PS50104">
    <property type="entry name" value="TIR"/>
    <property type="match status" value="1"/>
</dbReference>
<evidence type="ECO:0000256" key="1">
    <source>
        <dbReference type="ARBA" id="ARBA00022614"/>
    </source>
</evidence>
<name>A0AAE1IV64_9FABA</name>
<dbReference type="Gene3D" id="3.80.10.10">
    <property type="entry name" value="Ribonuclease Inhibitor"/>
    <property type="match status" value="2"/>
</dbReference>
<dbReference type="GO" id="GO:0007165">
    <property type="term" value="P:signal transduction"/>
    <property type="evidence" value="ECO:0007669"/>
    <property type="project" value="InterPro"/>
</dbReference>
<proteinExistence type="predicted"/>
<keyword evidence="1" id="KW-0433">Leucine-rich repeat</keyword>
<dbReference type="InterPro" id="IPR044974">
    <property type="entry name" value="Disease_R_plants"/>
</dbReference>
<dbReference type="GO" id="GO:0043531">
    <property type="term" value="F:ADP binding"/>
    <property type="evidence" value="ECO:0007669"/>
    <property type="project" value="InterPro"/>
</dbReference>
<evidence type="ECO:0000256" key="4">
    <source>
        <dbReference type="ARBA" id="ARBA00023027"/>
    </source>
</evidence>
<dbReference type="PANTHER" id="PTHR11017:SF280">
    <property type="entry name" value="RESISTANCE PROTEIN (TIR-NBS-LRR CLASS), PUTATIVE-RELATED"/>
    <property type="match status" value="1"/>
</dbReference>
<dbReference type="InterPro" id="IPR058546">
    <property type="entry name" value="RPS4B/Roq1-like_LRR"/>
</dbReference>
<dbReference type="EMBL" id="JAWXYG010000012">
    <property type="protein sequence ID" value="KAK4258291.1"/>
    <property type="molecule type" value="Genomic_DNA"/>
</dbReference>
<dbReference type="SUPFAM" id="SSF46785">
    <property type="entry name" value="Winged helix' DNA-binding domain"/>
    <property type="match status" value="1"/>
</dbReference>
<dbReference type="PRINTS" id="PR00364">
    <property type="entry name" value="DISEASERSIST"/>
</dbReference>
<accession>A0AAE1IV64</accession>
<dbReference type="Proteomes" id="UP001293593">
    <property type="component" value="Unassembled WGS sequence"/>
</dbReference>
<dbReference type="SUPFAM" id="SSF52058">
    <property type="entry name" value="L domain-like"/>
    <property type="match status" value="1"/>
</dbReference>
<evidence type="ECO:0000259" key="5">
    <source>
        <dbReference type="PROSITE" id="PS50104"/>
    </source>
</evidence>
<dbReference type="SMART" id="SM00382">
    <property type="entry name" value="AAA"/>
    <property type="match status" value="1"/>
</dbReference>
<sequence length="1102" mass="125358">MDHSEEFFSDSNLSSFVCSEGDYDVFLSFRGEDCRYGFAGNLYNALKQRGINTFMDNKELQRGHEISPSLVKAIENSRIAIVVFSENYASSTWCLEELVKIVSCRETKGCLVYPIFYNVDPSEVRHQRGHYGAEMAKHEEKFKGDNLKVQQWRSALYEASNLAGWNYRDGYDYEYQFIEEIIVMVSNKLPPKHLHVADYPIGLEYRASQVISLFNFNSDCVNMIGICGIGGIGKTTLARSVYNFILDRFEGSCFLADVRESSIKHGLEHLQESILFDILGEKNIKLGDSHKGIPILIKKLHNKKVVLILDDVDKLEQLKKLAGDRDWFGSGSAIIITTRDKHILTAHGVEKIYEVPKFSDHEALELLQVHASKKGKTDTCYMEVWKRAALYAGGLPLALNVISSHLLGKSTNEWELALERFEKVPNEEIMSILRVSFDSLNPSEKQVFLDISCFFAGDLLAYVEEVLHACGFFPKYSIGVLIDRSLVSISVNKRVMMHDLIKGMGREIVRQESPFHLGKRSRLWLYEDVLQVLQHNMGTDKIEVIMLDNIAQGKELKWGRKAFKKMKSLRMLIIRNACFSRGPRYLPNSLRILEWAGYPSRSFPPNFRPTNLAILNLPSSWLNLDRPFKNLKCLTSMDFTDSQFLTEFPEVSELPNLRKLYLDNCTNLIELHESVGFLSHLEELSVAGCRNLKSIPSGFNLPFLRFLSLFDCQKLVRFPEIVGFMENLQHIDLQQTSIEGLPFSIGNLIGLESLNLMECFSIIKVPSSIFTLPRLREIEANFCKGLVFFNESSDHEKLKLSLSRIKLHLSSCNLLDEFLGTCLSGFVNVVHLDLSYSDLRLLPACIQECIHLKVLLLHDCKQLCDISGIPPNLVEIDASNCTSLTSRSSSILLSQDFHAVGNKNLVLPGSRSPEWFDHCSQARVVTFWGRGRFPGIALCAGFSTWGNLPRNFPVRFYIQINGRTLILPRYCCNWPIIEGHLWVFDLRVLFLASSLKGLFLEQEWNHVEISCGDYAVENGSTSDEVVKFLAIYVYREESRMEDVLFPNSGHAQDKGFGHTYGSVVDDTYLIKSGDCGTSRYSYCEENCDNFSSYSSGKRQRFI</sequence>
<dbReference type="InterPro" id="IPR036390">
    <property type="entry name" value="WH_DNA-bd_sf"/>
</dbReference>
<dbReference type="InterPro" id="IPR035897">
    <property type="entry name" value="Toll_tir_struct_dom_sf"/>
</dbReference>
<keyword evidence="4" id="KW-0520">NAD</keyword>
<dbReference type="PANTHER" id="PTHR11017">
    <property type="entry name" value="LEUCINE-RICH REPEAT-CONTAINING PROTEIN"/>
    <property type="match status" value="1"/>
</dbReference>
<keyword evidence="3" id="KW-0611">Plant defense</keyword>